<name>A0AAW0TFE6_SCYPA</name>
<sequence length="177" mass="19772">MDAIEHMREVLAQLQHLQEIRAGARVGGRREIQLREEERKRAAAAEHGDWRKTSVAAGGNQKRSVRRRLRRDDIGDLFMGNEREECPVLWWILESCGTVSEKVGDEAQVFLPACIKHEICYVCGASQGISGHECDAVLSSALEASCPTRSLDCLAAAGSTFHRPQPPRSLRPCRQLR</sequence>
<dbReference type="GO" id="GO:0006644">
    <property type="term" value="P:phospholipid metabolic process"/>
    <property type="evidence" value="ECO:0007669"/>
    <property type="project" value="InterPro"/>
</dbReference>
<evidence type="ECO:0000313" key="3">
    <source>
        <dbReference type="Proteomes" id="UP001487740"/>
    </source>
</evidence>
<dbReference type="Proteomes" id="UP001487740">
    <property type="component" value="Unassembled WGS sequence"/>
</dbReference>
<dbReference type="EMBL" id="JARAKH010000033">
    <property type="protein sequence ID" value="KAK8385262.1"/>
    <property type="molecule type" value="Genomic_DNA"/>
</dbReference>
<keyword evidence="3" id="KW-1185">Reference proteome</keyword>
<dbReference type="GO" id="GO:0050482">
    <property type="term" value="P:arachidonate secretion"/>
    <property type="evidence" value="ECO:0007669"/>
    <property type="project" value="InterPro"/>
</dbReference>
<evidence type="ECO:0000256" key="1">
    <source>
        <dbReference type="SAM" id="MobiDB-lite"/>
    </source>
</evidence>
<organism evidence="2 3">
    <name type="scientific">Scylla paramamosain</name>
    <name type="common">Mud crab</name>
    <dbReference type="NCBI Taxonomy" id="85552"/>
    <lineage>
        <taxon>Eukaryota</taxon>
        <taxon>Metazoa</taxon>
        <taxon>Ecdysozoa</taxon>
        <taxon>Arthropoda</taxon>
        <taxon>Crustacea</taxon>
        <taxon>Multicrustacea</taxon>
        <taxon>Malacostraca</taxon>
        <taxon>Eumalacostraca</taxon>
        <taxon>Eucarida</taxon>
        <taxon>Decapoda</taxon>
        <taxon>Pleocyemata</taxon>
        <taxon>Brachyura</taxon>
        <taxon>Eubrachyura</taxon>
        <taxon>Portunoidea</taxon>
        <taxon>Portunidae</taxon>
        <taxon>Portuninae</taxon>
        <taxon>Scylla</taxon>
    </lineage>
</organism>
<reference evidence="2 3" key="1">
    <citation type="submission" date="2023-03" db="EMBL/GenBank/DDBJ databases">
        <title>High-quality genome of Scylla paramamosain provides insights in environmental adaptation.</title>
        <authorList>
            <person name="Zhang L."/>
        </authorList>
    </citation>
    <scope>NUCLEOTIDE SEQUENCE [LARGE SCALE GENOMIC DNA]</scope>
    <source>
        <strain evidence="2">LZ_2023a</strain>
        <tissue evidence="2">Muscle</tissue>
    </source>
</reference>
<dbReference type="InterPro" id="IPR036444">
    <property type="entry name" value="PLipase_A2_dom_sf"/>
</dbReference>
<proteinExistence type="predicted"/>
<comment type="caution">
    <text evidence="2">The sequence shown here is derived from an EMBL/GenBank/DDBJ whole genome shotgun (WGS) entry which is preliminary data.</text>
</comment>
<protein>
    <submittedName>
        <fullName evidence="2">Uncharacterized protein</fullName>
    </submittedName>
</protein>
<dbReference type="Gene3D" id="1.20.90.10">
    <property type="entry name" value="Phospholipase A2 domain"/>
    <property type="match status" value="1"/>
</dbReference>
<dbReference type="AlphaFoldDB" id="A0AAW0TFE6"/>
<dbReference type="GO" id="GO:0004623">
    <property type="term" value="F:phospholipase A2 activity"/>
    <property type="evidence" value="ECO:0007669"/>
    <property type="project" value="InterPro"/>
</dbReference>
<accession>A0AAW0TFE6</accession>
<feature type="compositionally biased region" description="Basic and acidic residues" evidence="1">
    <location>
        <begin position="43"/>
        <end position="52"/>
    </location>
</feature>
<evidence type="ECO:0000313" key="2">
    <source>
        <dbReference type="EMBL" id="KAK8385262.1"/>
    </source>
</evidence>
<dbReference type="InterPro" id="IPR038875">
    <property type="entry name" value="PLA2_conodipine-like"/>
</dbReference>
<dbReference type="PANTHER" id="PTHR37687:SF1">
    <property type="entry name" value="AGAP006772-PA"/>
    <property type="match status" value="1"/>
</dbReference>
<feature type="region of interest" description="Disordered" evidence="1">
    <location>
        <begin position="43"/>
        <end position="62"/>
    </location>
</feature>
<gene>
    <name evidence="2" type="ORF">O3P69_012231</name>
</gene>
<dbReference type="PANTHER" id="PTHR37687">
    <property type="entry name" value="AGAP006772-PA"/>
    <property type="match status" value="1"/>
</dbReference>